<dbReference type="PROSITE" id="PS51704">
    <property type="entry name" value="GP_PDE"/>
    <property type="match status" value="1"/>
</dbReference>
<comment type="caution">
    <text evidence="2">The sequence shown here is derived from an EMBL/GenBank/DDBJ whole genome shotgun (WGS) entry which is preliminary data.</text>
</comment>
<reference evidence="2 3" key="1">
    <citation type="journal article" date="2014" name="Int. J. Syst. Evol. Microbiol.">
        <title>Solimonas terrae sp. nov., isolated from soil.</title>
        <authorList>
            <person name="Kim S.J."/>
            <person name="Moon J.Y."/>
            <person name="Weon H.Y."/>
            <person name="Ahn J.H."/>
            <person name="Chen W.M."/>
            <person name="Kwon S.W."/>
        </authorList>
    </citation>
    <scope>NUCLEOTIDE SEQUENCE [LARGE SCALE GENOMIC DNA]</scope>
    <source>
        <strain evidence="2 3">KIS83-12</strain>
    </source>
</reference>
<dbReference type="PANTHER" id="PTHR46211:SF1">
    <property type="entry name" value="GLYCEROPHOSPHODIESTER PHOSPHODIESTERASE, CYTOPLASMIC"/>
    <property type="match status" value="1"/>
</dbReference>
<dbReference type="RefSeq" id="WP_166257630.1">
    <property type="nucleotide sequence ID" value="NZ_JAAMOW010000006.1"/>
</dbReference>
<proteinExistence type="predicted"/>
<dbReference type="SUPFAM" id="SSF51695">
    <property type="entry name" value="PLC-like phosphodiesterases"/>
    <property type="match status" value="1"/>
</dbReference>
<evidence type="ECO:0000259" key="1">
    <source>
        <dbReference type="PROSITE" id="PS51704"/>
    </source>
</evidence>
<keyword evidence="3" id="KW-1185">Reference proteome</keyword>
<evidence type="ECO:0000313" key="2">
    <source>
        <dbReference type="EMBL" id="NGY05675.1"/>
    </source>
</evidence>
<dbReference type="Pfam" id="PF03009">
    <property type="entry name" value="GDPD"/>
    <property type="match status" value="1"/>
</dbReference>
<dbReference type="CDD" id="cd08556">
    <property type="entry name" value="GDPD"/>
    <property type="match status" value="1"/>
</dbReference>
<dbReference type="InterPro" id="IPR030395">
    <property type="entry name" value="GP_PDE_dom"/>
</dbReference>
<dbReference type="EMBL" id="JAAMOW010000006">
    <property type="protein sequence ID" value="NGY05675.1"/>
    <property type="molecule type" value="Genomic_DNA"/>
</dbReference>
<dbReference type="Proteomes" id="UP000472676">
    <property type="component" value="Unassembled WGS sequence"/>
</dbReference>
<dbReference type="PANTHER" id="PTHR46211">
    <property type="entry name" value="GLYCEROPHOSPHORYL DIESTER PHOSPHODIESTERASE"/>
    <property type="match status" value="1"/>
</dbReference>
<dbReference type="Gene3D" id="3.20.20.190">
    <property type="entry name" value="Phosphatidylinositol (PI) phosphodiesterase"/>
    <property type="match status" value="1"/>
</dbReference>
<evidence type="ECO:0000313" key="3">
    <source>
        <dbReference type="Proteomes" id="UP000472676"/>
    </source>
</evidence>
<sequence>MNDPASLTVIGHRGARGHAPENTLLALDTGIRLGAHWLEFDVQLADGELWLMHDLSVDRTTGGRGLLTEMDCAEIRALRTGGQDVPTLRDALDLIENRAGVNIELKTWNGCAQAVAGVLREYLADGWPVERFCVSSFHHPELWEFHALLPDVPIGALICGVPLDWAGPAIELGASVLSISSEFVDEKLIADAHERGLKLHVYTVNEPDEMRRLMSLGVDGIFTDYPDRALSLL</sequence>
<dbReference type="AlphaFoldDB" id="A0A6M2BTW5"/>
<dbReference type="InterPro" id="IPR017946">
    <property type="entry name" value="PLC-like_Pdiesterase_TIM-brl"/>
</dbReference>
<dbReference type="GO" id="GO:0006629">
    <property type="term" value="P:lipid metabolic process"/>
    <property type="evidence" value="ECO:0007669"/>
    <property type="project" value="InterPro"/>
</dbReference>
<protein>
    <submittedName>
        <fullName evidence="2">Glycerophosphodiester phosphodiesterase</fullName>
    </submittedName>
</protein>
<name>A0A6M2BTW5_9GAMM</name>
<gene>
    <name evidence="2" type="ORF">G7Y85_12950</name>
</gene>
<accession>A0A6M2BTW5</accession>
<feature type="domain" description="GP-PDE" evidence="1">
    <location>
        <begin position="7"/>
        <end position="233"/>
    </location>
</feature>
<organism evidence="2 3">
    <name type="scientific">Solimonas terrae</name>
    <dbReference type="NCBI Taxonomy" id="1396819"/>
    <lineage>
        <taxon>Bacteria</taxon>
        <taxon>Pseudomonadati</taxon>
        <taxon>Pseudomonadota</taxon>
        <taxon>Gammaproteobacteria</taxon>
        <taxon>Nevskiales</taxon>
        <taxon>Nevskiaceae</taxon>
        <taxon>Solimonas</taxon>
    </lineage>
</organism>
<dbReference type="GO" id="GO:0008081">
    <property type="term" value="F:phosphoric diester hydrolase activity"/>
    <property type="evidence" value="ECO:0007669"/>
    <property type="project" value="InterPro"/>
</dbReference>